<feature type="transmembrane region" description="Helical" evidence="6">
    <location>
        <begin position="237"/>
        <end position="254"/>
    </location>
</feature>
<evidence type="ECO:0000256" key="4">
    <source>
        <dbReference type="ARBA" id="ARBA00022989"/>
    </source>
</evidence>
<evidence type="ECO:0000256" key="5">
    <source>
        <dbReference type="ARBA" id="ARBA00023136"/>
    </source>
</evidence>
<comment type="subcellular location">
    <subcellularLocation>
        <location evidence="1">Membrane</location>
        <topology evidence="1">Multi-pass membrane protein</topology>
    </subcellularLocation>
</comment>
<keyword evidence="7" id="KW-0808">Transferase</keyword>
<dbReference type="RefSeq" id="WP_185692751.1">
    <property type="nucleotide sequence ID" value="NZ_JACHVA010000081.1"/>
</dbReference>
<dbReference type="GO" id="GO:0016765">
    <property type="term" value="F:transferase activity, transferring alkyl or aryl (other than methyl) groups"/>
    <property type="evidence" value="ECO:0007669"/>
    <property type="project" value="InterPro"/>
</dbReference>
<feature type="transmembrane region" description="Helical" evidence="6">
    <location>
        <begin position="274"/>
        <end position="300"/>
    </location>
</feature>
<keyword evidence="5 6" id="KW-0472">Membrane</keyword>
<organism evidence="7 8">
    <name type="scientific">Puniceicoccus vermicola</name>
    <dbReference type="NCBI Taxonomy" id="388746"/>
    <lineage>
        <taxon>Bacteria</taxon>
        <taxon>Pseudomonadati</taxon>
        <taxon>Verrucomicrobiota</taxon>
        <taxon>Opitutia</taxon>
        <taxon>Puniceicoccales</taxon>
        <taxon>Puniceicoccaceae</taxon>
        <taxon>Puniceicoccus</taxon>
    </lineage>
</organism>
<feature type="transmembrane region" description="Helical" evidence="6">
    <location>
        <begin position="210"/>
        <end position="231"/>
    </location>
</feature>
<name>A0A7X1AY16_9BACT</name>
<gene>
    <name evidence="7" type="ORF">H5P30_09715</name>
</gene>
<proteinExistence type="predicted"/>
<dbReference type="AlphaFoldDB" id="A0A7X1AY16"/>
<evidence type="ECO:0000256" key="3">
    <source>
        <dbReference type="ARBA" id="ARBA00022692"/>
    </source>
</evidence>
<keyword evidence="8" id="KW-1185">Reference proteome</keyword>
<comment type="caution">
    <text evidence="7">The sequence shown here is derived from an EMBL/GenBank/DDBJ whole genome shotgun (WGS) entry which is preliminary data.</text>
</comment>
<dbReference type="InterPro" id="IPR044878">
    <property type="entry name" value="UbiA_sf"/>
</dbReference>
<dbReference type="Pfam" id="PF01040">
    <property type="entry name" value="UbiA"/>
    <property type="match status" value="1"/>
</dbReference>
<dbReference type="CDD" id="cd13963">
    <property type="entry name" value="PT_UbiA_2"/>
    <property type="match status" value="1"/>
</dbReference>
<evidence type="ECO:0000256" key="2">
    <source>
        <dbReference type="ARBA" id="ARBA00022475"/>
    </source>
</evidence>
<evidence type="ECO:0000256" key="1">
    <source>
        <dbReference type="ARBA" id="ARBA00004141"/>
    </source>
</evidence>
<evidence type="ECO:0000256" key="6">
    <source>
        <dbReference type="SAM" id="Phobius"/>
    </source>
</evidence>
<feature type="transmembrane region" description="Helical" evidence="6">
    <location>
        <begin position="12"/>
        <end position="31"/>
    </location>
</feature>
<evidence type="ECO:0000313" key="7">
    <source>
        <dbReference type="EMBL" id="MBC2602052.1"/>
    </source>
</evidence>
<reference evidence="7 8" key="1">
    <citation type="submission" date="2020-07" db="EMBL/GenBank/DDBJ databases">
        <authorList>
            <person name="Feng X."/>
        </authorList>
    </citation>
    <scope>NUCLEOTIDE SEQUENCE [LARGE SCALE GENOMIC DNA]</scope>
    <source>
        <strain evidence="7 8">JCM14086</strain>
    </source>
</reference>
<dbReference type="Proteomes" id="UP000525652">
    <property type="component" value="Unassembled WGS sequence"/>
</dbReference>
<dbReference type="Gene3D" id="1.10.357.140">
    <property type="entry name" value="UbiA prenyltransferase"/>
    <property type="match status" value="1"/>
</dbReference>
<accession>A0A7X1AY16</accession>
<keyword evidence="2" id="KW-1003">Cell membrane</keyword>
<dbReference type="GO" id="GO:0016020">
    <property type="term" value="C:membrane"/>
    <property type="evidence" value="ECO:0007669"/>
    <property type="project" value="UniProtKB-SubCell"/>
</dbReference>
<keyword evidence="4 6" id="KW-1133">Transmembrane helix</keyword>
<dbReference type="InterPro" id="IPR000537">
    <property type="entry name" value="UbiA_prenyltransferase"/>
</dbReference>
<sequence>MNPYLRIARPDHWFKNIFMLPGTGLALLFVGELTGTFFIHFILGVVATCLLASANYVINEFLDAEFDRFHPIKSQRPSVQGKIEAKWVILEYLAFGLIGLGIAFYLGKLFFIVSIFFLFMGFLYNVRPFRLKERVIVDVLSESINNPIRLVLGWAIVAKDILPPSSVLLAYWFGGAFLMAVKRYSEYSSIDDPERAGLYRRSFQKYTKNILLLSSFFYAMNSTLFLGVFLIKYRIEFLLIFPFVAVLFTWYLWYGLKQDGVAENPEEMYKRKWFVLYTVFVCLLIIFLFVVDIPSLSIFLEEKFIQLPTVGG</sequence>
<feature type="transmembrane region" description="Helical" evidence="6">
    <location>
        <begin position="92"/>
        <end position="124"/>
    </location>
</feature>
<protein>
    <submittedName>
        <fullName evidence="7">UbiA prenyltransferase family protein</fullName>
    </submittedName>
</protein>
<evidence type="ECO:0000313" key="8">
    <source>
        <dbReference type="Proteomes" id="UP000525652"/>
    </source>
</evidence>
<dbReference type="EMBL" id="JACHVA010000081">
    <property type="protein sequence ID" value="MBC2602052.1"/>
    <property type="molecule type" value="Genomic_DNA"/>
</dbReference>
<keyword evidence="3 6" id="KW-0812">Transmembrane</keyword>
<feature type="transmembrane region" description="Helical" evidence="6">
    <location>
        <begin position="37"/>
        <end position="58"/>
    </location>
</feature>